<keyword evidence="3" id="KW-1185">Reference proteome</keyword>
<organism evidence="2 3">
    <name type="scientific">Nepenthes gracilis</name>
    <name type="common">Slender pitcher plant</name>
    <dbReference type="NCBI Taxonomy" id="150966"/>
    <lineage>
        <taxon>Eukaryota</taxon>
        <taxon>Viridiplantae</taxon>
        <taxon>Streptophyta</taxon>
        <taxon>Embryophyta</taxon>
        <taxon>Tracheophyta</taxon>
        <taxon>Spermatophyta</taxon>
        <taxon>Magnoliopsida</taxon>
        <taxon>eudicotyledons</taxon>
        <taxon>Gunneridae</taxon>
        <taxon>Pentapetalae</taxon>
        <taxon>Caryophyllales</taxon>
        <taxon>Nepenthaceae</taxon>
        <taxon>Nepenthes</taxon>
    </lineage>
</organism>
<dbReference type="Proteomes" id="UP001279734">
    <property type="component" value="Unassembled WGS sequence"/>
</dbReference>
<reference evidence="2" key="1">
    <citation type="submission" date="2023-05" db="EMBL/GenBank/DDBJ databases">
        <title>Nepenthes gracilis genome sequencing.</title>
        <authorList>
            <person name="Fukushima K."/>
        </authorList>
    </citation>
    <scope>NUCLEOTIDE SEQUENCE</scope>
    <source>
        <strain evidence="2">SING2019-196</strain>
    </source>
</reference>
<dbReference type="AlphaFoldDB" id="A0AAD3T271"/>
<keyword evidence="1" id="KW-0812">Transmembrane</keyword>
<keyword evidence="1" id="KW-1133">Transmembrane helix</keyword>
<evidence type="ECO:0000256" key="1">
    <source>
        <dbReference type="SAM" id="Phobius"/>
    </source>
</evidence>
<keyword evidence="1" id="KW-0472">Membrane</keyword>
<evidence type="ECO:0000313" key="2">
    <source>
        <dbReference type="EMBL" id="GMH21264.1"/>
    </source>
</evidence>
<gene>
    <name evidence="2" type="ORF">Nepgr_023106</name>
</gene>
<proteinExistence type="predicted"/>
<comment type="caution">
    <text evidence="2">The sequence shown here is derived from an EMBL/GenBank/DDBJ whole genome shotgun (WGS) entry which is preliminary data.</text>
</comment>
<accession>A0AAD3T271</accession>
<feature type="transmembrane region" description="Helical" evidence="1">
    <location>
        <begin position="12"/>
        <end position="32"/>
    </location>
</feature>
<sequence length="117" mass="13092">MELLYCGVVDVTSLPPLTMVFVSVLGWSLLMVDRIQQMLGSSEYPCPDAAVRLILCWVRIFFLRGCTLVPSSFMEDERWIVASPIAFEAICCCWNLAECLPSVLPFLLQCPANAELN</sequence>
<name>A0AAD3T271_NEPGR</name>
<protein>
    <submittedName>
        <fullName evidence="2">Uncharacterized protein</fullName>
    </submittedName>
</protein>
<evidence type="ECO:0000313" key="3">
    <source>
        <dbReference type="Proteomes" id="UP001279734"/>
    </source>
</evidence>
<dbReference type="EMBL" id="BSYO01000023">
    <property type="protein sequence ID" value="GMH21264.1"/>
    <property type="molecule type" value="Genomic_DNA"/>
</dbReference>